<evidence type="ECO:0000256" key="13">
    <source>
        <dbReference type="ARBA" id="ARBA00022777"/>
    </source>
</evidence>
<dbReference type="InterPro" id="IPR051564">
    <property type="entry name" value="LRR_receptor-like_kinase"/>
</dbReference>
<feature type="binding site" evidence="21">
    <location>
        <position position="214"/>
    </location>
    <ligand>
        <name>ATP</name>
        <dbReference type="ChEBI" id="CHEBI:30616"/>
    </ligand>
</feature>
<keyword evidence="5 22" id="KW-0723">Serine/threonine-protein kinase</keyword>
<name>A0A9R0RR18_TRITD</name>
<organism evidence="25 26">
    <name type="scientific">Triticum turgidum subsp. durum</name>
    <name type="common">Durum wheat</name>
    <name type="synonym">Triticum durum</name>
    <dbReference type="NCBI Taxonomy" id="4567"/>
    <lineage>
        <taxon>Eukaryota</taxon>
        <taxon>Viridiplantae</taxon>
        <taxon>Streptophyta</taxon>
        <taxon>Embryophyta</taxon>
        <taxon>Tracheophyta</taxon>
        <taxon>Spermatophyta</taxon>
        <taxon>Magnoliopsida</taxon>
        <taxon>Liliopsida</taxon>
        <taxon>Poales</taxon>
        <taxon>Poaceae</taxon>
        <taxon>BOP clade</taxon>
        <taxon>Pooideae</taxon>
        <taxon>Triticodae</taxon>
        <taxon>Triticeae</taxon>
        <taxon>Triticinae</taxon>
        <taxon>Triticum</taxon>
    </lineage>
</organism>
<keyword evidence="15" id="KW-1133">Transmembrane helix</keyword>
<evidence type="ECO:0000256" key="19">
    <source>
        <dbReference type="ARBA" id="ARBA00047899"/>
    </source>
</evidence>
<dbReference type="PANTHER" id="PTHR48055">
    <property type="entry name" value="LEUCINE-RICH REPEAT RECEPTOR PROTEIN KINASE EMS1"/>
    <property type="match status" value="1"/>
</dbReference>
<keyword evidence="8" id="KW-0808">Transferase</keyword>
<sequence length="486" mass="53122">MALLVLVLTTVAFSLLLPGTAALDQPANATDDDLSALLAFRTSVRDPRGVLRRSWTARTPFCGWLGVSCDARGRRVAALSLPGMPLGGAIPPELGNLSFISHLNLSNTGLAGVIPAELGRLARLRHLDLDENRLSAGGVAILATCLCILIRTKIKKCKKTSVPSESNIINYRLISFHELVRATENFSEDNLIGSGNFGKVFKGQLDDESIVAVKVLNMQHEGASVSFDAECRALRMARHRNLVKILSTCSNFEFKALVLQYMPNGSLDSWLHSSNSPQGLGFVKRLEIMLDVAMAMEYLHHQHTEVVLHCDLKPSNVLLDADMTAHIADFGIAKLLLGDDNSIALTNLPGTIGYMAPEYGSTGKASRMSDVFSYGIMMLEVFTGKRPTSPLFGEELSLRQWVTKAFPTRLIDVVDNEVLSQGIKSDCHASDESTSREQSIILNTCLASVIELSLQCSSTMPDERTAMDKVVVKLNKVKVDYCLQMR</sequence>
<feature type="signal peptide" evidence="23">
    <location>
        <begin position="1"/>
        <end position="22"/>
    </location>
</feature>
<dbReference type="InterPro" id="IPR011009">
    <property type="entry name" value="Kinase-like_dom_sf"/>
</dbReference>
<evidence type="ECO:0000256" key="11">
    <source>
        <dbReference type="ARBA" id="ARBA00022737"/>
    </source>
</evidence>
<keyword evidence="9" id="KW-0812">Transmembrane</keyword>
<comment type="similarity">
    <text evidence="2">Belongs to the protein kinase superfamily. Ser/Thr protein kinase family.</text>
</comment>
<protein>
    <recommendedName>
        <fullName evidence="3">non-specific serine/threonine protein kinase</fullName>
        <ecNumber evidence="3">2.7.11.1</ecNumber>
    </recommendedName>
</protein>
<dbReference type="SUPFAM" id="SSF52058">
    <property type="entry name" value="L domain-like"/>
    <property type="match status" value="1"/>
</dbReference>
<evidence type="ECO:0000256" key="6">
    <source>
        <dbReference type="ARBA" id="ARBA00022553"/>
    </source>
</evidence>
<evidence type="ECO:0000256" key="17">
    <source>
        <dbReference type="ARBA" id="ARBA00023170"/>
    </source>
</evidence>
<keyword evidence="16" id="KW-0472">Membrane</keyword>
<keyword evidence="12 21" id="KW-0547">Nucleotide-binding</keyword>
<comment type="subcellular location">
    <subcellularLocation>
        <location evidence="1">Cell membrane</location>
        <topology evidence="1">Single-pass membrane protein</topology>
    </subcellularLocation>
</comment>
<dbReference type="SUPFAM" id="SSF56112">
    <property type="entry name" value="Protein kinase-like (PK-like)"/>
    <property type="match status" value="1"/>
</dbReference>
<dbReference type="InterPro" id="IPR013210">
    <property type="entry name" value="LRR_N_plant-typ"/>
</dbReference>
<accession>A0A9R0RR18</accession>
<dbReference type="InterPro" id="IPR008271">
    <property type="entry name" value="Ser/Thr_kinase_AS"/>
</dbReference>
<dbReference type="EMBL" id="LT934115">
    <property type="protein sequence ID" value="VAH62955.1"/>
    <property type="molecule type" value="Genomic_DNA"/>
</dbReference>
<evidence type="ECO:0000256" key="12">
    <source>
        <dbReference type="ARBA" id="ARBA00022741"/>
    </source>
</evidence>
<dbReference type="AlphaFoldDB" id="A0A9R0RR18"/>
<evidence type="ECO:0000256" key="4">
    <source>
        <dbReference type="ARBA" id="ARBA00022475"/>
    </source>
</evidence>
<dbReference type="InterPro" id="IPR032675">
    <property type="entry name" value="LRR_dom_sf"/>
</dbReference>
<evidence type="ECO:0000256" key="22">
    <source>
        <dbReference type="RuleBase" id="RU000304"/>
    </source>
</evidence>
<dbReference type="InterPro" id="IPR000719">
    <property type="entry name" value="Prot_kinase_dom"/>
</dbReference>
<dbReference type="EC" id="2.7.11.1" evidence="3"/>
<dbReference type="Gene3D" id="3.30.200.20">
    <property type="entry name" value="Phosphorylase Kinase, domain 1"/>
    <property type="match status" value="1"/>
</dbReference>
<dbReference type="InterPro" id="IPR017441">
    <property type="entry name" value="Protein_kinase_ATP_BS"/>
</dbReference>
<evidence type="ECO:0000256" key="18">
    <source>
        <dbReference type="ARBA" id="ARBA00023180"/>
    </source>
</evidence>
<keyword evidence="11" id="KW-0677">Repeat</keyword>
<keyword evidence="14 21" id="KW-0067">ATP-binding</keyword>
<dbReference type="Gene3D" id="3.80.10.10">
    <property type="entry name" value="Ribonuclease Inhibitor"/>
    <property type="match status" value="1"/>
</dbReference>
<dbReference type="Gramene" id="TRITD3Av1G173330.2">
    <property type="protein sequence ID" value="TRITD3Av1G173330.2"/>
    <property type="gene ID" value="TRITD3Av1G173330"/>
</dbReference>
<feature type="domain" description="Protein kinase" evidence="24">
    <location>
        <begin position="186"/>
        <end position="477"/>
    </location>
</feature>
<dbReference type="Pfam" id="PF07714">
    <property type="entry name" value="PK_Tyr_Ser-Thr"/>
    <property type="match status" value="1"/>
</dbReference>
<dbReference type="PROSITE" id="PS50011">
    <property type="entry name" value="PROTEIN_KINASE_DOM"/>
    <property type="match status" value="1"/>
</dbReference>
<feature type="chain" id="PRO_5040198300" description="non-specific serine/threonine protein kinase" evidence="23">
    <location>
        <begin position="23"/>
        <end position="486"/>
    </location>
</feature>
<evidence type="ECO:0000259" key="24">
    <source>
        <dbReference type="PROSITE" id="PS50011"/>
    </source>
</evidence>
<dbReference type="GO" id="GO:0004674">
    <property type="term" value="F:protein serine/threonine kinase activity"/>
    <property type="evidence" value="ECO:0007669"/>
    <property type="project" value="UniProtKB-KW"/>
</dbReference>
<evidence type="ECO:0000313" key="25">
    <source>
        <dbReference type="EMBL" id="VAH62955.1"/>
    </source>
</evidence>
<dbReference type="FunFam" id="1.10.510.10:FF:000358">
    <property type="entry name" value="Putative leucine-rich repeat receptor-like serine/threonine-protein kinase"/>
    <property type="match status" value="1"/>
</dbReference>
<evidence type="ECO:0000256" key="14">
    <source>
        <dbReference type="ARBA" id="ARBA00022840"/>
    </source>
</evidence>
<dbReference type="PROSITE" id="PS00107">
    <property type="entry name" value="PROTEIN_KINASE_ATP"/>
    <property type="match status" value="1"/>
</dbReference>
<keyword evidence="13" id="KW-0418">Kinase</keyword>
<evidence type="ECO:0000256" key="1">
    <source>
        <dbReference type="ARBA" id="ARBA00004162"/>
    </source>
</evidence>
<keyword evidence="6" id="KW-0597">Phosphoprotein</keyword>
<dbReference type="Gene3D" id="1.10.510.10">
    <property type="entry name" value="Transferase(Phosphotransferase) domain 1"/>
    <property type="match status" value="1"/>
</dbReference>
<dbReference type="GO" id="GO:0005886">
    <property type="term" value="C:plasma membrane"/>
    <property type="evidence" value="ECO:0007669"/>
    <property type="project" value="UniProtKB-SubCell"/>
</dbReference>
<dbReference type="GO" id="GO:0005524">
    <property type="term" value="F:ATP binding"/>
    <property type="evidence" value="ECO:0007669"/>
    <property type="project" value="UniProtKB-UniRule"/>
</dbReference>
<dbReference type="PANTHER" id="PTHR48055:SF58">
    <property type="entry name" value="PROTEIN KINASE DOMAIN-CONTAINING PROTEIN"/>
    <property type="match status" value="1"/>
</dbReference>
<keyword evidence="7" id="KW-0433">Leucine-rich repeat</keyword>
<dbReference type="Pfam" id="PF08263">
    <property type="entry name" value="LRRNT_2"/>
    <property type="match status" value="1"/>
</dbReference>
<evidence type="ECO:0000256" key="20">
    <source>
        <dbReference type="ARBA" id="ARBA00048679"/>
    </source>
</evidence>
<evidence type="ECO:0000256" key="15">
    <source>
        <dbReference type="ARBA" id="ARBA00022989"/>
    </source>
</evidence>
<evidence type="ECO:0000256" key="8">
    <source>
        <dbReference type="ARBA" id="ARBA00022679"/>
    </source>
</evidence>
<keyword evidence="10 23" id="KW-0732">Signal</keyword>
<keyword evidence="26" id="KW-1185">Reference proteome</keyword>
<evidence type="ECO:0000256" key="21">
    <source>
        <dbReference type="PROSITE-ProRule" id="PRU10141"/>
    </source>
</evidence>
<comment type="catalytic activity">
    <reaction evidence="19">
        <text>L-threonyl-[protein] + ATP = O-phospho-L-threonyl-[protein] + ADP + H(+)</text>
        <dbReference type="Rhea" id="RHEA:46608"/>
        <dbReference type="Rhea" id="RHEA-COMP:11060"/>
        <dbReference type="Rhea" id="RHEA-COMP:11605"/>
        <dbReference type="ChEBI" id="CHEBI:15378"/>
        <dbReference type="ChEBI" id="CHEBI:30013"/>
        <dbReference type="ChEBI" id="CHEBI:30616"/>
        <dbReference type="ChEBI" id="CHEBI:61977"/>
        <dbReference type="ChEBI" id="CHEBI:456216"/>
        <dbReference type="EC" id="2.7.11.1"/>
    </reaction>
</comment>
<evidence type="ECO:0000256" key="7">
    <source>
        <dbReference type="ARBA" id="ARBA00022614"/>
    </source>
</evidence>
<proteinExistence type="inferred from homology"/>
<evidence type="ECO:0000256" key="5">
    <source>
        <dbReference type="ARBA" id="ARBA00022527"/>
    </source>
</evidence>
<dbReference type="PROSITE" id="PS00108">
    <property type="entry name" value="PROTEIN_KINASE_ST"/>
    <property type="match status" value="1"/>
</dbReference>
<dbReference type="SMART" id="SM00220">
    <property type="entry name" value="S_TKc"/>
    <property type="match status" value="1"/>
</dbReference>
<dbReference type="InterPro" id="IPR001245">
    <property type="entry name" value="Ser-Thr/Tyr_kinase_cat_dom"/>
</dbReference>
<evidence type="ECO:0000256" key="9">
    <source>
        <dbReference type="ARBA" id="ARBA00022692"/>
    </source>
</evidence>
<keyword evidence="4" id="KW-1003">Cell membrane</keyword>
<reference evidence="25 26" key="1">
    <citation type="submission" date="2017-09" db="EMBL/GenBank/DDBJ databases">
        <authorList>
            <consortium name="International Durum Wheat Genome Sequencing Consortium (IDWGSC)"/>
            <person name="Milanesi L."/>
        </authorList>
    </citation>
    <scope>NUCLEOTIDE SEQUENCE [LARGE SCALE GENOMIC DNA]</scope>
    <source>
        <strain evidence="26">cv. Svevo</strain>
    </source>
</reference>
<dbReference type="Proteomes" id="UP000324705">
    <property type="component" value="Chromosome 3A"/>
</dbReference>
<evidence type="ECO:0000256" key="3">
    <source>
        <dbReference type="ARBA" id="ARBA00012513"/>
    </source>
</evidence>
<evidence type="ECO:0000256" key="2">
    <source>
        <dbReference type="ARBA" id="ARBA00008684"/>
    </source>
</evidence>
<comment type="catalytic activity">
    <reaction evidence="20">
        <text>L-seryl-[protein] + ATP = O-phospho-L-seryl-[protein] + ADP + H(+)</text>
        <dbReference type="Rhea" id="RHEA:17989"/>
        <dbReference type="Rhea" id="RHEA-COMP:9863"/>
        <dbReference type="Rhea" id="RHEA-COMP:11604"/>
        <dbReference type="ChEBI" id="CHEBI:15378"/>
        <dbReference type="ChEBI" id="CHEBI:29999"/>
        <dbReference type="ChEBI" id="CHEBI:30616"/>
        <dbReference type="ChEBI" id="CHEBI:83421"/>
        <dbReference type="ChEBI" id="CHEBI:456216"/>
        <dbReference type="EC" id="2.7.11.1"/>
    </reaction>
</comment>
<evidence type="ECO:0000256" key="10">
    <source>
        <dbReference type="ARBA" id="ARBA00022729"/>
    </source>
</evidence>
<evidence type="ECO:0000313" key="26">
    <source>
        <dbReference type="Proteomes" id="UP000324705"/>
    </source>
</evidence>
<evidence type="ECO:0000256" key="16">
    <source>
        <dbReference type="ARBA" id="ARBA00023136"/>
    </source>
</evidence>
<gene>
    <name evidence="25" type="ORF">TRITD_3Av1G173330</name>
</gene>
<keyword evidence="18" id="KW-0325">Glycoprotein</keyword>
<evidence type="ECO:0000256" key="23">
    <source>
        <dbReference type="SAM" id="SignalP"/>
    </source>
</evidence>
<keyword evidence="17" id="KW-0675">Receptor</keyword>
<dbReference type="FunFam" id="3.30.200.20:FF:000661">
    <property type="entry name" value="Serine-threonine protein kinase plant-type"/>
    <property type="match status" value="1"/>
</dbReference>